<dbReference type="SUPFAM" id="SSF63570">
    <property type="entry name" value="PABC (PABP) domain"/>
    <property type="match status" value="1"/>
</dbReference>
<organism evidence="8">
    <name type="scientific">Chaetoceros debilis</name>
    <dbReference type="NCBI Taxonomy" id="122233"/>
    <lineage>
        <taxon>Eukaryota</taxon>
        <taxon>Sar</taxon>
        <taxon>Stramenopiles</taxon>
        <taxon>Ochrophyta</taxon>
        <taxon>Bacillariophyta</taxon>
        <taxon>Coscinodiscophyceae</taxon>
        <taxon>Chaetocerotophycidae</taxon>
        <taxon>Chaetocerotales</taxon>
        <taxon>Chaetocerotaceae</taxon>
        <taxon>Chaetoceros</taxon>
    </lineage>
</organism>
<dbReference type="FunFam" id="3.30.70.330:FF:000091">
    <property type="entry name" value="Polyadenylate-binding protein"/>
    <property type="match status" value="1"/>
</dbReference>
<dbReference type="SMART" id="SM00360">
    <property type="entry name" value="RRM"/>
    <property type="match status" value="4"/>
</dbReference>
<evidence type="ECO:0000256" key="2">
    <source>
        <dbReference type="ARBA" id="ARBA00022737"/>
    </source>
</evidence>
<dbReference type="CDD" id="cd12381">
    <property type="entry name" value="RRM4_I_PABPs"/>
    <property type="match status" value="1"/>
</dbReference>
<keyword evidence="3 4" id="KW-0694">RNA-binding</keyword>
<reference evidence="8" key="1">
    <citation type="submission" date="2021-01" db="EMBL/GenBank/DDBJ databases">
        <authorList>
            <person name="Corre E."/>
            <person name="Pelletier E."/>
            <person name="Niang G."/>
            <person name="Scheremetjew M."/>
            <person name="Finn R."/>
            <person name="Kale V."/>
            <person name="Holt S."/>
            <person name="Cochrane G."/>
            <person name="Meng A."/>
            <person name="Brown T."/>
            <person name="Cohen L."/>
        </authorList>
    </citation>
    <scope>NUCLEOTIDE SEQUENCE</scope>
    <source>
        <strain evidence="8">MM31A-1</strain>
    </source>
</reference>
<dbReference type="InterPro" id="IPR034364">
    <property type="entry name" value="PABP_RRM1"/>
</dbReference>
<dbReference type="Pfam" id="PF00076">
    <property type="entry name" value="RRM_1"/>
    <property type="match status" value="4"/>
</dbReference>
<feature type="region of interest" description="Disordered" evidence="5">
    <location>
        <begin position="1"/>
        <end position="45"/>
    </location>
</feature>
<dbReference type="FunFam" id="1.10.1900.10:FF:000004">
    <property type="entry name" value="Polyadenylate-binding protein"/>
    <property type="match status" value="1"/>
</dbReference>
<dbReference type="SMART" id="SM00517">
    <property type="entry name" value="PolyA"/>
    <property type="match status" value="1"/>
</dbReference>
<dbReference type="InterPro" id="IPR012677">
    <property type="entry name" value="Nucleotide-bd_a/b_plait_sf"/>
</dbReference>
<sequence length="721" mass="77852">MSSETAPEMPPASSAGAPETSTSNSTSAANNNNSSSSNNQPPSADGGFHSASLYVGDIANEVNEGLLFEIFNAVGPVSSIRVCRDAVTRRSLGYAYVNFHQLPDAERALDTMNFTDIKGKPCRIMWSQRDPSLRRSGVGNIFVKNLNESIDNKQLYDTFSLFGNILSCKVVTDRESGSSKGYGYVHYETAEAAHAAIDKLDGMLIDGQEVQVGEFMSRGTRPGQNDFTNLYVKNIPLQWDDAKFAEEFSKFGEVVSAAISMGAPRRSKKTTTAPPAPKEEPNEDAAEAGAEPGADAEEKEEVKEELQEEATETAEEEEAKPEEPKEETPAEPEAPKIVSLGFGFVNFTEHDSAAAAIEDLNGKEFESTSVDGETMTQEIFVGRAQKKSERDRELRAKFEAEKMDRISKFQGVNLYVKNLDENVTDDMLRDEFASMGTITSARVMKDLKTDRSKGFGFVCYSTPEEATCAVNGMNGKLIGTKPIFVALAQRKEVRRAQLEAQHQRGPGQMMGRGPMGPMGYPNMPMYRPGPGGSMQPAYPMMPQMMGGPGRGGRGGYPMMQQGPRGGYPMPGYQGMPGRGGRGMGGRGPMGRGGRGGRGPQGGQPGIKFNQQARNANAMPPAPMPQQQAPPQQPVPSSAPAPHEPLTAAALASATPEMQKNMIGERLYPLIHNSEAELAGKITGMLLEMDNSELLHLLESPDALGCKIDEALQVLDNHNTAD</sequence>
<feature type="domain" description="RRM" evidence="6">
    <location>
        <begin position="412"/>
        <end position="490"/>
    </location>
</feature>
<feature type="domain" description="RRM" evidence="6">
    <location>
        <begin position="139"/>
        <end position="217"/>
    </location>
</feature>
<dbReference type="Gene3D" id="3.30.70.330">
    <property type="match status" value="4"/>
</dbReference>
<feature type="domain" description="RRM" evidence="6">
    <location>
        <begin position="51"/>
        <end position="129"/>
    </location>
</feature>
<evidence type="ECO:0008006" key="9">
    <source>
        <dbReference type="Google" id="ProtNLM"/>
    </source>
</evidence>
<gene>
    <name evidence="8" type="ORF">CDEB00056_LOCUS12533</name>
</gene>
<feature type="domain" description="RRM" evidence="6">
    <location>
        <begin position="228"/>
        <end position="386"/>
    </location>
</feature>
<evidence type="ECO:0000256" key="3">
    <source>
        <dbReference type="ARBA" id="ARBA00022884"/>
    </source>
</evidence>
<proteinExistence type="inferred from homology"/>
<dbReference type="GO" id="GO:0005737">
    <property type="term" value="C:cytoplasm"/>
    <property type="evidence" value="ECO:0007669"/>
    <property type="project" value="UniProtKB-ARBA"/>
</dbReference>
<feature type="compositionally biased region" description="Pro residues" evidence="5">
    <location>
        <begin position="630"/>
        <end position="642"/>
    </location>
</feature>
<feature type="region of interest" description="Disordered" evidence="5">
    <location>
        <begin position="572"/>
        <end position="642"/>
    </location>
</feature>
<dbReference type="AlphaFoldDB" id="A0A7S3Q6V0"/>
<dbReference type="InterPro" id="IPR045305">
    <property type="entry name" value="RRM2_I_PABPs"/>
</dbReference>
<dbReference type="Gene3D" id="1.10.1900.10">
    <property type="entry name" value="c-terminal domain of poly(a) binding protein"/>
    <property type="match status" value="1"/>
</dbReference>
<protein>
    <recommendedName>
        <fullName evidence="9">PABP</fullName>
    </recommendedName>
</protein>
<dbReference type="PROSITE" id="PS50102">
    <property type="entry name" value="RRM"/>
    <property type="match status" value="4"/>
</dbReference>
<dbReference type="InterPro" id="IPR036053">
    <property type="entry name" value="PABP-dom"/>
</dbReference>
<keyword evidence="2" id="KW-0677">Repeat</keyword>
<dbReference type="InterPro" id="IPR035979">
    <property type="entry name" value="RBD_domain_sf"/>
</dbReference>
<feature type="compositionally biased region" description="Low complexity" evidence="5">
    <location>
        <begin position="20"/>
        <end position="39"/>
    </location>
</feature>
<dbReference type="FunFam" id="3.30.70.330:FF:000385">
    <property type="entry name" value="Polyadenylate-binding protein"/>
    <property type="match status" value="1"/>
</dbReference>
<dbReference type="FunFam" id="3.30.70.330:FF:000003">
    <property type="entry name" value="Polyadenylate-binding protein"/>
    <property type="match status" value="1"/>
</dbReference>
<dbReference type="InterPro" id="IPR002004">
    <property type="entry name" value="PABP_HYD_C"/>
</dbReference>
<dbReference type="EMBL" id="HBIO01016265">
    <property type="protein sequence ID" value="CAE0467680.1"/>
    <property type="molecule type" value="Transcribed_RNA"/>
</dbReference>
<feature type="compositionally biased region" description="Low complexity" evidence="5">
    <location>
        <begin position="610"/>
        <end position="629"/>
    </location>
</feature>
<name>A0A7S3Q6V0_9STRA</name>
<evidence type="ECO:0000256" key="5">
    <source>
        <dbReference type="SAM" id="MobiDB-lite"/>
    </source>
</evidence>
<comment type="similarity">
    <text evidence="1">Belongs to the polyadenylate-binding protein type-1 family.</text>
</comment>
<feature type="compositionally biased region" description="Gly residues" evidence="5">
    <location>
        <begin position="574"/>
        <end position="604"/>
    </location>
</feature>
<dbReference type="InterPro" id="IPR000504">
    <property type="entry name" value="RRM_dom"/>
</dbReference>
<feature type="region of interest" description="Disordered" evidence="5">
    <location>
        <begin position="262"/>
        <end position="336"/>
    </location>
</feature>
<dbReference type="PANTHER" id="PTHR24012">
    <property type="entry name" value="RNA BINDING PROTEIN"/>
    <property type="match status" value="1"/>
</dbReference>
<dbReference type="GO" id="GO:0003723">
    <property type="term" value="F:RNA binding"/>
    <property type="evidence" value="ECO:0007669"/>
    <property type="project" value="UniProtKB-UniRule"/>
</dbReference>
<dbReference type="PROSITE" id="PS51309">
    <property type="entry name" value="PABC"/>
    <property type="match status" value="1"/>
</dbReference>
<evidence type="ECO:0000259" key="6">
    <source>
        <dbReference type="PROSITE" id="PS50102"/>
    </source>
</evidence>
<evidence type="ECO:0000259" key="7">
    <source>
        <dbReference type="PROSITE" id="PS51309"/>
    </source>
</evidence>
<feature type="domain" description="PABC" evidence="7">
    <location>
        <begin position="642"/>
        <end position="719"/>
    </location>
</feature>
<dbReference type="CDD" id="cd12379">
    <property type="entry name" value="RRM2_I_PABPs"/>
    <property type="match status" value="1"/>
</dbReference>
<dbReference type="SUPFAM" id="SSF54928">
    <property type="entry name" value="RNA-binding domain, RBD"/>
    <property type="match status" value="4"/>
</dbReference>
<feature type="compositionally biased region" description="Acidic residues" evidence="5">
    <location>
        <begin position="306"/>
        <end position="320"/>
    </location>
</feature>
<evidence type="ECO:0000256" key="1">
    <source>
        <dbReference type="ARBA" id="ARBA00008557"/>
    </source>
</evidence>
<dbReference type="Pfam" id="PF00658">
    <property type="entry name" value="MLLE"/>
    <property type="match status" value="1"/>
</dbReference>
<evidence type="ECO:0000313" key="8">
    <source>
        <dbReference type="EMBL" id="CAE0467680.1"/>
    </source>
</evidence>
<evidence type="ECO:0000256" key="4">
    <source>
        <dbReference type="PROSITE-ProRule" id="PRU00176"/>
    </source>
</evidence>
<accession>A0A7S3Q6V0</accession>
<dbReference type="CDD" id="cd12378">
    <property type="entry name" value="RRM1_I_PABPs"/>
    <property type="match status" value="1"/>
</dbReference>